<feature type="region of interest" description="Disordered" evidence="1">
    <location>
        <begin position="115"/>
        <end position="181"/>
    </location>
</feature>
<evidence type="ECO:0000313" key="3">
    <source>
        <dbReference type="Proteomes" id="UP000310576"/>
    </source>
</evidence>
<gene>
    <name evidence="2" type="ORF">D3M76_05025</name>
</gene>
<dbReference type="Proteomes" id="UP000310576">
    <property type="component" value="Unassembled WGS sequence"/>
</dbReference>
<feature type="compositionally biased region" description="Polar residues" evidence="1">
    <location>
        <begin position="161"/>
        <end position="171"/>
    </location>
</feature>
<dbReference type="EMBL" id="QXNG01000048">
    <property type="protein sequence ID" value="THA15573.1"/>
    <property type="molecule type" value="Genomic_DNA"/>
</dbReference>
<organism evidence="2 3">
    <name type="scientific">Rodentibacter pneumotropicus</name>
    <dbReference type="NCBI Taxonomy" id="758"/>
    <lineage>
        <taxon>Bacteria</taxon>
        <taxon>Pseudomonadati</taxon>
        <taxon>Pseudomonadota</taxon>
        <taxon>Gammaproteobacteria</taxon>
        <taxon>Pasteurellales</taxon>
        <taxon>Pasteurellaceae</taxon>
        <taxon>Rodentibacter</taxon>
    </lineage>
</organism>
<proteinExistence type="predicted"/>
<name>A0A4S2PNP2_9PAST</name>
<protein>
    <submittedName>
        <fullName evidence="2">Uncharacterized protein</fullName>
    </submittedName>
</protein>
<evidence type="ECO:0000256" key="1">
    <source>
        <dbReference type="SAM" id="MobiDB-lite"/>
    </source>
</evidence>
<dbReference type="AlphaFoldDB" id="A0A4S2PNP2"/>
<reference evidence="2 3" key="1">
    <citation type="journal article" date="2019" name="Vet. Microbiol.">
        <title>Development of multi locus sequence typing (MLST) of Rodentibacter pneumotropicus.</title>
        <authorList>
            <person name="Adhikary S."/>
            <person name="Bisgaard M."/>
            <person name="Boot R."/>
            <person name="Benga L."/>
            <person name="Nicklas W."/>
            <person name="Christensen H."/>
        </authorList>
    </citation>
    <scope>NUCLEOTIDE SEQUENCE [LARGE SCALE GENOMIC DNA]</scope>
    <source>
        <strain evidence="2 3">1596_07</strain>
    </source>
</reference>
<feature type="compositionally biased region" description="Basic and acidic residues" evidence="1">
    <location>
        <begin position="150"/>
        <end position="160"/>
    </location>
</feature>
<accession>A0A4S2PNP2</accession>
<sequence>MEQNGKSLPIKIVFWHEQYPKTAHSEVPEFSWINGKRVVRLRAYNVYEITPRAIPNENNEPATYKRPYHLVKQGETWDVIEKEAGVNRYALQWENGLDEATPLDTLVGKKIYFPRGTRKLKPTPKTPSTTSGKSENKQANKKASSVPKQQEQKAGGKKEQNQVIQARSENNGKPVDVLEDKEDNQNGYYYEAVTGYYHNQITENRGNINDVYIYLDFKGGRYIGVKKLSIKDHSEFITKSSTIYGESSAFRATKISKDELKKEMYAIASVHQKNKKAYGISSALDKIFRSKSCSDRNGTNMQFAIAALINALSNGHDYSYGADMWDGMEQAMYSGSDNRRSTGRFELHMNTMGWDISQEHYEKWKNSVNTLLGQGKFLAPQKKTAPENYGNYKNKGKMRLKSTAVYNGTIFWSSK</sequence>
<evidence type="ECO:0000313" key="2">
    <source>
        <dbReference type="EMBL" id="THA15573.1"/>
    </source>
</evidence>
<comment type="caution">
    <text evidence="2">The sequence shown here is derived from an EMBL/GenBank/DDBJ whole genome shotgun (WGS) entry which is preliminary data.</text>
</comment>